<dbReference type="Pfam" id="PF12291">
    <property type="entry name" value="DUF3623"/>
    <property type="match status" value="1"/>
</dbReference>
<feature type="transmembrane region" description="Helical" evidence="2">
    <location>
        <begin position="6"/>
        <end position="26"/>
    </location>
</feature>
<dbReference type="AlphaFoldDB" id="A0A1H8R389"/>
<dbReference type="RefSeq" id="WP_092683070.1">
    <property type="nucleotide sequence ID" value="NZ_FODT01000003.1"/>
</dbReference>
<reference evidence="4" key="1">
    <citation type="submission" date="2016-10" db="EMBL/GenBank/DDBJ databases">
        <authorList>
            <person name="Varghese N."/>
            <person name="Submissions S."/>
        </authorList>
    </citation>
    <scope>NUCLEOTIDE SEQUENCE [LARGE SCALE GENOMIC DNA]</scope>
    <source>
        <strain evidence="4">DSM 123</strain>
    </source>
</reference>
<keyword evidence="2" id="KW-0472">Membrane</keyword>
<keyword evidence="4" id="KW-1185">Reference proteome</keyword>
<dbReference type="OrthoDB" id="152369at2"/>
<evidence type="ECO:0000313" key="3">
    <source>
        <dbReference type="EMBL" id="SEO60925.1"/>
    </source>
</evidence>
<feature type="transmembrane region" description="Helical" evidence="2">
    <location>
        <begin position="183"/>
        <end position="203"/>
    </location>
</feature>
<dbReference type="EMBL" id="FODT01000003">
    <property type="protein sequence ID" value="SEO60925.1"/>
    <property type="molecule type" value="Genomic_DNA"/>
</dbReference>
<keyword evidence="2" id="KW-1133">Transmembrane helix</keyword>
<dbReference type="NCBIfam" id="TIGR03055">
    <property type="entry name" value="photo_alph_chp2"/>
    <property type="match status" value="1"/>
</dbReference>
<feature type="transmembrane region" description="Helical" evidence="2">
    <location>
        <begin position="33"/>
        <end position="55"/>
    </location>
</feature>
<dbReference type="InterPro" id="IPR017496">
    <property type="entry name" value="Photo_alph_chp2"/>
</dbReference>
<evidence type="ECO:0000256" key="2">
    <source>
        <dbReference type="SAM" id="Phobius"/>
    </source>
</evidence>
<evidence type="ECO:0000313" key="4">
    <source>
        <dbReference type="Proteomes" id="UP000199615"/>
    </source>
</evidence>
<keyword evidence="2" id="KW-0812">Transmembrane</keyword>
<organism evidence="3 4">
    <name type="scientific">Rhodopseudomonas pseudopalustris</name>
    <dbReference type="NCBI Taxonomy" id="1513892"/>
    <lineage>
        <taxon>Bacteria</taxon>
        <taxon>Pseudomonadati</taxon>
        <taxon>Pseudomonadota</taxon>
        <taxon>Alphaproteobacteria</taxon>
        <taxon>Hyphomicrobiales</taxon>
        <taxon>Nitrobacteraceae</taxon>
        <taxon>Rhodopseudomonas</taxon>
    </lineage>
</organism>
<feature type="transmembrane region" description="Helical" evidence="2">
    <location>
        <begin position="61"/>
        <end position="86"/>
    </location>
</feature>
<protein>
    <submittedName>
        <fullName evidence="3">Putative photosynthetic complex assembly protein 2</fullName>
    </submittedName>
</protein>
<feature type="compositionally biased region" description="Basic and acidic residues" evidence="1">
    <location>
        <begin position="304"/>
        <end position="313"/>
    </location>
</feature>
<sequence length="361" mass="39018">MASYLGPPIFAAFVWWFSTGAVLLLVGSVGRSGMLRVVCAGGMITIALCGLFVTAHDTSVGAAYMAFSCIIFLWGAQEIAFLSGWLTGPRAEPCPPGARGFARLSYALQAIIYHEICLLCCGAVVVWVTMGGENEVGRWTYLALWVLRQSAKINLFLGVPVTNDELMPDAVQFLKTYFARKPVSSFFPISVTLATAVLVVMIQRIVEVAETPFEVVGLTLVSTLFALGVVEHWFMLLPLPAITLWSWGIRPGFSPENINMEQNPSANIAATSLHAAPTQASDSPQASPEPRNAAAPQLVVVPTVRKEKEEAQPKARSSCARQRLEDQFRQTFLEQHPRSGLAPARVGIAAEPAATINGRTS</sequence>
<feature type="region of interest" description="Disordered" evidence="1">
    <location>
        <begin position="273"/>
        <end position="323"/>
    </location>
</feature>
<evidence type="ECO:0000256" key="1">
    <source>
        <dbReference type="SAM" id="MobiDB-lite"/>
    </source>
</evidence>
<name>A0A1H8R389_9BRAD</name>
<accession>A0A1H8R389</accession>
<proteinExistence type="predicted"/>
<feature type="transmembrane region" description="Helical" evidence="2">
    <location>
        <begin position="215"/>
        <end position="237"/>
    </location>
</feature>
<dbReference type="Proteomes" id="UP000199615">
    <property type="component" value="Unassembled WGS sequence"/>
</dbReference>
<gene>
    <name evidence="3" type="ORF">SAMN05444123_103478</name>
</gene>
<feature type="transmembrane region" description="Helical" evidence="2">
    <location>
        <begin position="106"/>
        <end position="130"/>
    </location>
</feature>